<dbReference type="InterPro" id="IPR017968">
    <property type="entry name" value="Acylphosphatase_CS"/>
</dbReference>
<evidence type="ECO:0000259" key="7">
    <source>
        <dbReference type="PROSITE" id="PS51160"/>
    </source>
</evidence>
<dbReference type="PROSITE" id="PS51160">
    <property type="entry name" value="ACYLPHOSPHATASE_3"/>
    <property type="match status" value="1"/>
</dbReference>
<dbReference type="AlphaFoldDB" id="A0A0F9GF46"/>
<dbReference type="FunFam" id="3.30.70.100:FF:000012">
    <property type="entry name" value="Acylphosphatase"/>
    <property type="match status" value="1"/>
</dbReference>
<evidence type="ECO:0000256" key="2">
    <source>
        <dbReference type="ARBA" id="ARBA00012150"/>
    </source>
</evidence>
<dbReference type="EC" id="3.6.1.7" evidence="2"/>
<dbReference type="GO" id="GO:0003998">
    <property type="term" value="F:acylphosphatase activity"/>
    <property type="evidence" value="ECO:0007669"/>
    <property type="project" value="UniProtKB-EC"/>
</dbReference>
<comment type="catalytic activity">
    <reaction evidence="6">
        <text>an acyl phosphate + H2O = a carboxylate + phosphate + H(+)</text>
        <dbReference type="Rhea" id="RHEA:14965"/>
        <dbReference type="ChEBI" id="CHEBI:15377"/>
        <dbReference type="ChEBI" id="CHEBI:15378"/>
        <dbReference type="ChEBI" id="CHEBI:29067"/>
        <dbReference type="ChEBI" id="CHEBI:43474"/>
        <dbReference type="ChEBI" id="CHEBI:59918"/>
        <dbReference type="EC" id="3.6.1.7"/>
    </reaction>
</comment>
<dbReference type="EMBL" id="LAZR01020360">
    <property type="protein sequence ID" value="KKL89181.1"/>
    <property type="molecule type" value="Genomic_DNA"/>
</dbReference>
<dbReference type="PRINTS" id="PR00112">
    <property type="entry name" value="ACYLPHPHTASE"/>
</dbReference>
<organism evidence="8">
    <name type="scientific">marine sediment metagenome</name>
    <dbReference type="NCBI Taxonomy" id="412755"/>
    <lineage>
        <taxon>unclassified sequences</taxon>
        <taxon>metagenomes</taxon>
        <taxon>ecological metagenomes</taxon>
    </lineage>
</organism>
<evidence type="ECO:0000313" key="8">
    <source>
        <dbReference type="EMBL" id="KKL89181.1"/>
    </source>
</evidence>
<sequence>MEKVRAHVFIEGSVQGVFFRANTREEASLLGLTGWVRNCWDGRVEAVFEGEREKVEKVISWCKKGPPGAMVRDVEINWEQATGEYDTFSIEY</sequence>
<evidence type="ECO:0000256" key="6">
    <source>
        <dbReference type="ARBA" id="ARBA00047645"/>
    </source>
</evidence>
<dbReference type="PANTHER" id="PTHR47268:SF4">
    <property type="entry name" value="ACYLPHOSPHATASE"/>
    <property type="match status" value="1"/>
</dbReference>
<gene>
    <name evidence="8" type="ORF">LCGC14_1917290</name>
</gene>
<dbReference type="InterPro" id="IPR020456">
    <property type="entry name" value="Acylphosphatase"/>
</dbReference>
<dbReference type="Pfam" id="PF00708">
    <property type="entry name" value="Acylphosphatase"/>
    <property type="match status" value="1"/>
</dbReference>
<dbReference type="PANTHER" id="PTHR47268">
    <property type="entry name" value="ACYLPHOSPHATASE"/>
    <property type="match status" value="1"/>
</dbReference>
<dbReference type="SUPFAM" id="SSF54975">
    <property type="entry name" value="Acylphosphatase/BLUF domain-like"/>
    <property type="match status" value="1"/>
</dbReference>
<dbReference type="InterPro" id="IPR001792">
    <property type="entry name" value="Acylphosphatase-like_dom"/>
</dbReference>
<name>A0A0F9GF46_9ZZZZ</name>
<dbReference type="PROSITE" id="PS00151">
    <property type="entry name" value="ACYLPHOSPHATASE_2"/>
    <property type="match status" value="1"/>
</dbReference>
<dbReference type="Gene3D" id="3.30.70.100">
    <property type="match status" value="1"/>
</dbReference>
<feature type="domain" description="Acylphosphatase-like" evidence="7">
    <location>
        <begin position="5"/>
        <end position="92"/>
    </location>
</feature>
<comment type="caution">
    <text evidence="8">The sequence shown here is derived from an EMBL/GenBank/DDBJ whole genome shotgun (WGS) entry which is preliminary data.</text>
</comment>
<reference evidence="8" key="1">
    <citation type="journal article" date="2015" name="Nature">
        <title>Complex archaea that bridge the gap between prokaryotes and eukaryotes.</title>
        <authorList>
            <person name="Spang A."/>
            <person name="Saw J.H."/>
            <person name="Jorgensen S.L."/>
            <person name="Zaremba-Niedzwiedzka K."/>
            <person name="Martijn J."/>
            <person name="Lind A.E."/>
            <person name="van Eijk R."/>
            <person name="Schleper C."/>
            <person name="Guy L."/>
            <person name="Ettema T.J."/>
        </authorList>
    </citation>
    <scope>NUCLEOTIDE SEQUENCE</scope>
</reference>
<protein>
    <recommendedName>
        <fullName evidence="3">Acylphosphatase</fullName>
        <ecNumber evidence="2">3.6.1.7</ecNumber>
    </recommendedName>
    <alternativeName>
        <fullName evidence="5">Acylphosphate phosphohydrolase</fullName>
    </alternativeName>
</protein>
<dbReference type="InterPro" id="IPR036046">
    <property type="entry name" value="Acylphosphatase-like_dom_sf"/>
</dbReference>
<evidence type="ECO:0000256" key="5">
    <source>
        <dbReference type="ARBA" id="ARBA00032904"/>
    </source>
</evidence>
<evidence type="ECO:0000256" key="3">
    <source>
        <dbReference type="ARBA" id="ARBA00015991"/>
    </source>
</evidence>
<accession>A0A0F9GF46</accession>
<evidence type="ECO:0000256" key="4">
    <source>
        <dbReference type="ARBA" id="ARBA00022801"/>
    </source>
</evidence>
<keyword evidence="4" id="KW-0378">Hydrolase</keyword>
<proteinExistence type="inferred from homology"/>
<dbReference type="PROSITE" id="PS00150">
    <property type="entry name" value="ACYLPHOSPHATASE_1"/>
    <property type="match status" value="1"/>
</dbReference>
<evidence type="ECO:0000256" key="1">
    <source>
        <dbReference type="ARBA" id="ARBA00005614"/>
    </source>
</evidence>
<comment type="similarity">
    <text evidence="1">Belongs to the acylphosphatase family.</text>
</comment>
<dbReference type="NCBIfam" id="NF011016">
    <property type="entry name" value="PRK14444.1"/>
    <property type="match status" value="1"/>
</dbReference>